<dbReference type="Gene3D" id="3.40.50.150">
    <property type="entry name" value="Vaccinia Virus protein VP39"/>
    <property type="match status" value="1"/>
</dbReference>
<feature type="domain" description="Methyltransferase type 11" evidence="1">
    <location>
        <begin position="38"/>
        <end position="132"/>
    </location>
</feature>
<dbReference type="SUPFAM" id="SSF53335">
    <property type="entry name" value="S-adenosyl-L-methionine-dependent methyltransferases"/>
    <property type="match status" value="1"/>
</dbReference>
<evidence type="ECO:0000259" key="1">
    <source>
        <dbReference type="Pfam" id="PF08241"/>
    </source>
</evidence>
<proteinExistence type="predicted"/>
<dbReference type="PANTHER" id="PTHR45036">
    <property type="entry name" value="METHYLTRANSFERASE LIKE 7B"/>
    <property type="match status" value="1"/>
</dbReference>
<comment type="caution">
    <text evidence="2">The sequence shown here is derived from an EMBL/GenBank/DDBJ whole genome shotgun (WGS) entry which is preliminary data.</text>
</comment>
<dbReference type="InterPro" id="IPR052356">
    <property type="entry name" value="Thiol_S-MT"/>
</dbReference>
<dbReference type="InterPro" id="IPR013216">
    <property type="entry name" value="Methyltransf_11"/>
</dbReference>
<keyword evidence="3" id="KW-1185">Reference proteome</keyword>
<name>A0ABP4GDM6_9ACTN</name>
<dbReference type="Pfam" id="PF08241">
    <property type="entry name" value="Methyltransf_11"/>
    <property type="match status" value="1"/>
</dbReference>
<accession>A0ABP4GDM6</accession>
<dbReference type="EMBL" id="BAAALF010000006">
    <property type="protein sequence ID" value="GAA1219280.1"/>
    <property type="molecule type" value="Genomic_DNA"/>
</dbReference>
<gene>
    <name evidence="2" type="ORF">GCM10009665_06690</name>
</gene>
<evidence type="ECO:0000313" key="3">
    <source>
        <dbReference type="Proteomes" id="UP001500037"/>
    </source>
</evidence>
<dbReference type="GO" id="GO:0008168">
    <property type="term" value="F:methyltransferase activity"/>
    <property type="evidence" value="ECO:0007669"/>
    <property type="project" value="UniProtKB-KW"/>
</dbReference>
<dbReference type="Proteomes" id="UP001500037">
    <property type="component" value="Unassembled WGS sequence"/>
</dbReference>
<protein>
    <submittedName>
        <fullName evidence="2">Class I SAM-dependent methyltransferase</fullName>
    </submittedName>
</protein>
<organism evidence="2 3">
    <name type="scientific">Kitasatospora nipponensis</name>
    <dbReference type="NCBI Taxonomy" id="258049"/>
    <lineage>
        <taxon>Bacteria</taxon>
        <taxon>Bacillati</taxon>
        <taxon>Actinomycetota</taxon>
        <taxon>Actinomycetes</taxon>
        <taxon>Kitasatosporales</taxon>
        <taxon>Streptomycetaceae</taxon>
        <taxon>Kitasatospora</taxon>
    </lineage>
</organism>
<dbReference type="GO" id="GO:0032259">
    <property type="term" value="P:methylation"/>
    <property type="evidence" value="ECO:0007669"/>
    <property type="project" value="UniProtKB-KW"/>
</dbReference>
<dbReference type="RefSeq" id="WP_344438879.1">
    <property type="nucleotide sequence ID" value="NZ_BAAALF010000006.1"/>
</dbReference>
<dbReference type="PANTHER" id="PTHR45036:SF1">
    <property type="entry name" value="METHYLTRANSFERASE LIKE 7A"/>
    <property type="match status" value="1"/>
</dbReference>
<sequence>MGFYAKQVVPRIINVACGMKEAEHLRRRVCEGLEGDVLEIGFGSGLNVLFYPESVMRVDAVEPSDVGWKLAGKRLAATPVRVERSGLDGQVLPFADDSFDAALSTWTLCTIPDAEAALHEVRRVLKPGGTLHFIEHGLAPAEDESVRRWQQRLDPLEQRLFDGCHLNRPIVDLLTTAGFVITDLDVFYEKGAPKPMGADSLGIAVSPG</sequence>
<reference evidence="3" key="1">
    <citation type="journal article" date="2019" name="Int. J. Syst. Evol. Microbiol.">
        <title>The Global Catalogue of Microorganisms (GCM) 10K type strain sequencing project: providing services to taxonomists for standard genome sequencing and annotation.</title>
        <authorList>
            <consortium name="The Broad Institute Genomics Platform"/>
            <consortium name="The Broad Institute Genome Sequencing Center for Infectious Disease"/>
            <person name="Wu L."/>
            <person name="Ma J."/>
        </authorList>
    </citation>
    <scope>NUCLEOTIDE SEQUENCE [LARGE SCALE GENOMIC DNA]</scope>
    <source>
        <strain evidence="3">JCM 13004</strain>
    </source>
</reference>
<evidence type="ECO:0000313" key="2">
    <source>
        <dbReference type="EMBL" id="GAA1219280.1"/>
    </source>
</evidence>
<keyword evidence="2" id="KW-0489">Methyltransferase</keyword>
<dbReference type="InterPro" id="IPR029063">
    <property type="entry name" value="SAM-dependent_MTases_sf"/>
</dbReference>
<dbReference type="CDD" id="cd02440">
    <property type="entry name" value="AdoMet_MTases"/>
    <property type="match status" value="1"/>
</dbReference>
<keyword evidence="2" id="KW-0808">Transferase</keyword>